<feature type="compositionally biased region" description="Basic residues" evidence="1">
    <location>
        <begin position="69"/>
        <end position="84"/>
    </location>
</feature>
<dbReference type="Gene3D" id="1.10.10.10">
    <property type="entry name" value="Winged helix-like DNA-binding domain superfamily/Winged helix DNA-binding domain"/>
    <property type="match status" value="1"/>
</dbReference>
<accession>A0A6J6EVK3</accession>
<sequence>MNATENKEAWVTAQQVADHFGFSKRHVFELIHAGMPSSKLGNSRRFLLSVCDEWALAQSSHKPVPTPAPRRRAQNTKPVRRVRRVPQVGDAA</sequence>
<evidence type="ECO:0000313" key="2">
    <source>
        <dbReference type="EMBL" id="CAB4580511.1"/>
    </source>
</evidence>
<reference evidence="2" key="1">
    <citation type="submission" date="2020-05" db="EMBL/GenBank/DDBJ databases">
        <authorList>
            <person name="Chiriac C."/>
            <person name="Salcher M."/>
            <person name="Ghai R."/>
            <person name="Kavagutti S V."/>
        </authorList>
    </citation>
    <scope>NUCLEOTIDE SEQUENCE</scope>
</reference>
<name>A0A6J6EVK3_9ZZZZ</name>
<protein>
    <submittedName>
        <fullName evidence="2">Unannotated protein</fullName>
    </submittedName>
</protein>
<proteinExistence type="predicted"/>
<dbReference type="EMBL" id="CAEZTR010000067">
    <property type="protein sequence ID" value="CAB4580511.1"/>
    <property type="molecule type" value="Genomic_DNA"/>
</dbReference>
<feature type="region of interest" description="Disordered" evidence="1">
    <location>
        <begin position="59"/>
        <end position="92"/>
    </location>
</feature>
<dbReference type="InterPro" id="IPR036388">
    <property type="entry name" value="WH-like_DNA-bd_sf"/>
</dbReference>
<dbReference type="AlphaFoldDB" id="A0A6J6EVK3"/>
<evidence type="ECO:0000256" key="1">
    <source>
        <dbReference type="SAM" id="MobiDB-lite"/>
    </source>
</evidence>
<gene>
    <name evidence="2" type="ORF">UFOPK1711_01150</name>
</gene>
<organism evidence="2">
    <name type="scientific">freshwater metagenome</name>
    <dbReference type="NCBI Taxonomy" id="449393"/>
    <lineage>
        <taxon>unclassified sequences</taxon>
        <taxon>metagenomes</taxon>
        <taxon>ecological metagenomes</taxon>
    </lineage>
</organism>